<evidence type="ECO:0000313" key="3">
    <source>
        <dbReference type="EMBL" id="PTL88229.1"/>
    </source>
</evidence>
<dbReference type="RefSeq" id="WP_048105603.1">
    <property type="nucleotide sequence ID" value="NZ_CP007026.1"/>
</dbReference>
<dbReference type="KEGG" id="nbv:T478_1012"/>
<dbReference type="Gene3D" id="2.30.110.10">
    <property type="entry name" value="Electron Transport, Fmn-binding Protein, Chain A"/>
    <property type="match status" value="1"/>
</dbReference>
<dbReference type="OrthoDB" id="11359at2157"/>
<dbReference type="Proteomes" id="UP000241022">
    <property type="component" value="Unassembled WGS sequence"/>
</dbReference>
<dbReference type="SUPFAM" id="SSF50475">
    <property type="entry name" value="FMN-binding split barrel"/>
    <property type="match status" value="1"/>
</dbReference>
<dbReference type="InterPro" id="IPR011576">
    <property type="entry name" value="Pyridox_Oxase_N"/>
</dbReference>
<dbReference type="AlphaFoldDB" id="A0A0A7UZM3"/>
<gene>
    <name evidence="3" type="ORF">A7X95_02910</name>
    <name evidence="2" type="ORF">T478_1012</name>
</gene>
<reference evidence="2 4" key="1">
    <citation type="journal article" date="2015" name="Proc. Natl. Acad. Sci. U.S.A.">
        <title>Genomic and proteomic characterization of "Candidatus Nitrosopelagicus brevis": An ammonia-oxidizing archaeon from the open ocean.</title>
        <authorList>
            <person name="Santoro A.E."/>
            <person name="Dupont C.L."/>
            <person name="Richter R.A."/>
            <person name="Craig M.T."/>
            <person name="Carini P."/>
            <person name="McIlvin M.R."/>
            <person name="Yang Y."/>
            <person name="Orsi W.D."/>
            <person name="Moran D.M."/>
            <person name="Saito M.A."/>
        </authorList>
    </citation>
    <scope>NUCLEOTIDE SEQUENCE [LARGE SCALE GENOMIC DNA]</scope>
    <source>
        <strain evidence="2">CN25</strain>
        <strain evidence="4">V2</strain>
    </source>
</reference>
<keyword evidence="5" id="KW-1185">Reference proteome</keyword>
<reference evidence="3 5" key="4">
    <citation type="submission" date="2018-04" db="EMBL/GenBank/DDBJ databases">
        <title>Transcriptomics of ammonia oxidizing archaea.</title>
        <authorList>
            <person name="Carini P."/>
        </authorList>
    </citation>
    <scope>NUCLEOTIDE SEQUENCE [LARGE SCALE GENOMIC DNA]</scope>
    <source>
        <strain evidence="3 5">U25</strain>
    </source>
</reference>
<reference evidence="5" key="3">
    <citation type="submission" date="2016-05" db="EMBL/GenBank/DDBJ databases">
        <authorList>
            <person name="Dupont C."/>
            <person name="Santoro A."/>
        </authorList>
    </citation>
    <scope>NUCLEOTIDE SEQUENCE [LARGE SCALE GENOMIC DNA]</scope>
    <source>
        <strain evidence="5">U25</strain>
    </source>
</reference>
<evidence type="ECO:0000313" key="4">
    <source>
        <dbReference type="Proteomes" id="UP000030944"/>
    </source>
</evidence>
<dbReference type="InterPro" id="IPR012349">
    <property type="entry name" value="Split_barrel_FMN-bd"/>
</dbReference>
<dbReference type="HOGENOM" id="CLU_118461_0_0_2"/>
<dbReference type="Pfam" id="PF01243">
    <property type="entry name" value="PNPOx_N"/>
    <property type="match status" value="1"/>
</dbReference>
<accession>A0A0A7UZM3</accession>
<protein>
    <submittedName>
        <fullName evidence="3">Flavin-nucleotide-binding protein</fullName>
    </submittedName>
    <submittedName>
        <fullName evidence="2">Pyridoxamine 5'-phosphate oxidase family protein</fullName>
    </submittedName>
</protein>
<proteinExistence type="predicted"/>
<dbReference type="GeneID" id="24816897"/>
<feature type="domain" description="Pyridoxamine 5'-phosphate oxidase N-terminal" evidence="1">
    <location>
        <begin position="4"/>
        <end position="98"/>
    </location>
</feature>
<name>A0A0A7UZM3_9ARCH</name>
<reference evidence="3" key="2">
    <citation type="submission" date="2016-05" db="EMBL/GenBank/DDBJ databases">
        <authorList>
            <person name="Lavstsen T."/>
            <person name="Jespersen J.S."/>
        </authorList>
    </citation>
    <scope>NUCLEOTIDE SEQUENCE [LARGE SCALE GENOMIC DNA]</scope>
    <source>
        <strain evidence="3">U25</strain>
    </source>
</reference>
<organism evidence="2 4">
    <name type="scientific">Candidatus Nitrosopelagicus brevis</name>
    <dbReference type="NCBI Taxonomy" id="1410606"/>
    <lineage>
        <taxon>Archaea</taxon>
        <taxon>Nitrososphaerota</taxon>
    </lineage>
</organism>
<dbReference type="EMBL" id="CP007026">
    <property type="protein sequence ID" value="AJA92239.1"/>
    <property type="molecule type" value="Genomic_DNA"/>
</dbReference>
<dbReference type="PANTHER" id="PTHR40660:SF1">
    <property type="entry name" value="5'-PHOSPHATE OXIDASE PUTATIVE DOMAIN-CONTAINING PROTEIN-RELATED"/>
    <property type="match status" value="1"/>
</dbReference>
<evidence type="ECO:0000259" key="1">
    <source>
        <dbReference type="Pfam" id="PF01243"/>
    </source>
</evidence>
<dbReference type="EMBL" id="LXWN01000001">
    <property type="protein sequence ID" value="PTL88229.1"/>
    <property type="molecule type" value="Genomic_DNA"/>
</dbReference>
<dbReference type="PANTHER" id="PTHR40660">
    <property type="entry name" value="5'-PHOSPHATE OXIDASE PUTATIVE DOMAIN-CONTAINING PROTEIN-RELATED"/>
    <property type="match status" value="1"/>
</dbReference>
<dbReference type="Proteomes" id="UP000030944">
    <property type="component" value="Chromosome"/>
</dbReference>
<sequence>MIEFDDELKKLVNFQKLGYVATVSSDGTPNLSPKGTIAILDDSRLVFANIRSPKTIENLTNNPSIEINVIDPFSRMGYRFKGLAKILSDGEDFASILDYFKQKGIKSTISHIVVIDVKSFSEITSPSYDLGLKRDDLVKKWKQYYD</sequence>
<evidence type="ECO:0000313" key="5">
    <source>
        <dbReference type="Proteomes" id="UP000241022"/>
    </source>
</evidence>
<dbReference type="STRING" id="1410606.T478_1012"/>
<evidence type="ECO:0000313" key="2">
    <source>
        <dbReference type="EMBL" id="AJA92239.1"/>
    </source>
</evidence>